<gene>
    <name evidence="3" type="ORF">HMJ29_12060</name>
</gene>
<dbReference type="InterPro" id="IPR036890">
    <property type="entry name" value="HATPase_C_sf"/>
</dbReference>
<dbReference type="Gene3D" id="3.30.565.10">
    <property type="entry name" value="Histidine kinase-like ATPase, C-terminal domain"/>
    <property type="match status" value="1"/>
</dbReference>
<feature type="transmembrane region" description="Helical" evidence="1">
    <location>
        <begin position="7"/>
        <end position="25"/>
    </location>
</feature>
<feature type="transmembrane region" description="Helical" evidence="1">
    <location>
        <begin position="78"/>
        <end position="101"/>
    </location>
</feature>
<feature type="transmembrane region" description="Helical" evidence="1">
    <location>
        <begin position="40"/>
        <end position="58"/>
    </location>
</feature>
<dbReference type="PANTHER" id="PTHR34220:SF7">
    <property type="entry name" value="SENSOR HISTIDINE KINASE YPDA"/>
    <property type="match status" value="1"/>
</dbReference>
<evidence type="ECO:0000259" key="2">
    <source>
        <dbReference type="Pfam" id="PF06580"/>
    </source>
</evidence>
<organism evidence="3 4">
    <name type="scientific">Hymenobacter taeanensis</name>
    <dbReference type="NCBI Taxonomy" id="2735321"/>
    <lineage>
        <taxon>Bacteria</taxon>
        <taxon>Pseudomonadati</taxon>
        <taxon>Bacteroidota</taxon>
        <taxon>Cytophagia</taxon>
        <taxon>Cytophagales</taxon>
        <taxon>Hymenobacteraceae</taxon>
        <taxon>Hymenobacter</taxon>
    </lineage>
</organism>
<dbReference type="PANTHER" id="PTHR34220">
    <property type="entry name" value="SENSOR HISTIDINE KINASE YPDA"/>
    <property type="match status" value="1"/>
</dbReference>
<keyword evidence="1" id="KW-0812">Transmembrane</keyword>
<evidence type="ECO:0000256" key="1">
    <source>
        <dbReference type="SAM" id="Phobius"/>
    </source>
</evidence>
<keyword evidence="1" id="KW-1133">Transmembrane helix</keyword>
<proteinExistence type="predicted"/>
<keyword evidence="3" id="KW-0808">Transferase</keyword>
<feature type="transmembrane region" description="Helical" evidence="1">
    <location>
        <begin position="121"/>
        <end position="136"/>
    </location>
</feature>
<dbReference type="InterPro" id="IPR010559">
    <property type="entry name" value="Sig_transdc_His_kin_internal"/>
</dbReference>
<dbReference type="KEGG" id="hts:HMJ29_12060"/>
<keyword evidence="1" id="KW-0472">Membrane</keyword>
<dbReference type="Proteomes" id="UP000501623">
    <property type="component" value="Chromosome"/>
</dbReference>
<keyword evidence="3" id="KW-0418">Kinase</keyword>
<dbReference type="AlphaFoldDB" id="A0A6M6BHH7"/>
<dbReference type="GO" id="GO:0000155">
    <property type="term" value="F:phosphorelay sensor kinase activity"/>
    <property type="evidence" value="ECO:0007669"/>
    <property type="project" value="InterPro"/>
</dbReference>
<dbReference type="GO" id="GO:0016020">
    <property type="term" value="C:membrane"/>
    <property type="evidence" value="ECO:0007669"/>
    <property type="project" value="InterPro"/>
</dbReference>
<reference evidence="3 4" key="1">
    <citation type="submission" date="2020-05" db="EMBL/GenBank/DDBJ databases">
        <title>Complete genome sequence of Hymenobacter sp. TS19 in Coasted Sand Dune.</title>
        <authorList>
            <person name="Lee J.-H."/>
            <person name="Jung J.-H."/>
            <person name="Jeong S."/>
            <person name="Zhao L."/>
            <person name="Kim M.-K."/>
            <person name="Seo H.-S."/>
            <person name="Lim S."/>
        </authorList>
    </citation>
    <scope>NUCLEOTIDE SEQUENCE [LARGE SCALE GENOMIC DNA]</scope>
    <source>
        <strain evidence="3 4">TS19</strain>
    </source>
</reference>
<dbReference type="RefSeq" id="WP_171591732.1">
    <property type="nucleotide sequence ID" value="NZ_CP053538.1"/>
</dbReference>
<accession>A0A6M6BHH7</accession>
<evidence type="ECO:0000313" key="4">
    <source>
        <dbReference type="Proteomes" id="UP000501623"/>
    </source>
</evidence>
<evidence type="ECO:0000313" key="3">
    <source>
        <dbReference type="EMBL" id="QJX47637.1"/>
    </source>
</evidence>
<name>A0A6M6BHH7_9BACT</name>
<dbReference type="InterPro" id="IPR050640">
    <property type="entry name" value="Bact_2-comp_sensor_kinase"/>
</dbReference>
<protein>
    <submittedName>
        <fullName evidence="3">Histidine kinase</fullName>
    </submittedName>
</protein>
<feature type="domain" description="Signal transduction histidine kinase internal region" evidence="2">
    <location>
        <begin position="157"/>
        <end position="233"/>
    </location>
</feature>
<dbReference type="Pfam" id="PF06580">
    <property type="entry name" value="His_kinase"/>
    <property type="match status" value="1"/>
</dbReference>
<dbReference type="EMBL" id="CP053538">
    <property type="protein sequence ID" value="QJX47637.1"/>
    <property type="molecule type" value="Genomic_DNA"/>
</dbReference>
<keyword evidence="4" id="KW-1185">Reference proteome</keyword>
<sequence length="353" mass="39443">MIRKKPLFYLFVLALSVLLALYTRLTMAPSPEEFYLFPDAPLWLFLEALLVVFLLDRLHVRATRQNQASGRANYYFGLLWRGALLFVGGLQLLSAVLMLVGVGQGNFGSWYSAVRSLSSDAFLYLLIGSIYLPFLYQQHAGQVRLELERLAKEATRAKLQALQQHVDPHFLFNNLNILAALIEPGNNDAHAYVKHLAEVYRYLVRTRDQEVVPVAEELAFARDYCQLLRYRFGVAYQFEEDVQATGEQLRTQLVPPGVLQELLTNAVKHNLASRTQSLRICIRVLATEMAVCNEQRPRPQPAVGAGSGLAGLQARLALVAATPVRILATDTTFTVTLPLVAALPMFAHAHPAD</sequence>